<organism evidence="9 10">
    <name type="scientific">Rufibacter quisquiliarum</name>
    <dbReference type="NCBI Taxonomy" id="1549639"/>
    <lineage>
        <taxon>Bacteria</taxon>
        <taxon>Pseudomonadati</taxon>
        <taxon>Bacteroidota</taxon>
        <taxon>Cytophagia</taxon>
        <taxon>Cytophagales</taxon>
        <taxon>Hymenobacteraceae</taxon>
        <taxon>Rufibacter</taxon>
    </lineage>
</organism>
<dbReference type="RefSeq" id="WP_182512631.1">
    <property type="nucleotide sequence ID" value="NZ_JACJIQ010000005.1"/>
</dbReference>
<dbReference type="Pfam" id="PF01641">
    <property type="entry name" value="SelR"/>
    <property type="match status" value="1"/>
</dbReference>
<feature type="domain" description="MsrB" evidence="8">
    <location>
        <begin position="66"/>
        <end position="188"/>
    </location>
</feature>
<dbReference type="PANTHER" id="PTHR10173:SF52">
    <property type="entry name" value="METHIONINE-R-SULFOXIDE REDUCTASE B1"/>
    <property type="match status" value="1"/>
</dbReference>
<evidence type="ECO:0000256" key="1">
    <source>
        <dbReference type="ARBA" id="ARBA00001947"/>
    </source>
</evidence>
<dbReference type="Proteomes" id="UP000563094">
    <property type="component" value="Unassembled WGS sequence"/>
</dbReference>
<evidence type="ECO:0000256" key="2">
    <source>
        <dbReference type="ARBA" id="ARBA00007174"/>
    </source>
</evidence>
<dbReference type="InterPro" id="IPR011057">
    <property type="entry name" value="Mss4-like_sf"/>
</dbReference>
<dbReference type="GO" id="GO:0006979">
    <property type="term" value="P:response to oxidative stress"/>
    <property type="evidence" value="ECO:0007669"/>
    <property type="project" value="InterPro"/>
</dbReference>
<keyword evidence="10" id="KW-1185">Reference proteome</keyword>
<comment type="similarity">
    <text evidence="2">Belongs to the MsrB Met sulfoxide reductase family.</text>
</comment>
<evidence type="ECO:0000313" key="10">
    <source>
        <dbReference type="Proteomes" id="UP000563094"/>
    </source>
</evidence>
<dbReference type="GO" id="GO:0033743">
    <property type="term" value="F:peptide-methionine (R)-S-oxide reductase activity"/>
    <property type="evidence" value="ECO:0007669"/>
    <property type="project" value="UniProtKB-EC"/>
</dbReference>
<name>A0A839GPZ7_9BACT</name>
<proteinExistence type="inferred from homology"/>
<evidence type="ECO:0000313" key="9">
    <source>
        <dbReference type="EMBL" id="MBA9076956.1"/>
    </source>
</evidence>
<dbReference type="AlphaFoldDB" id="A0A839GPZ7"/>
<sequence>MRFYLFIFLLLPFWGCQKNTTEQKATASAAPVALTSQSGNAAAAQPQQNKNPYYSRTDTTKLHVSDAEWKKVLSPALYEVARRKGTERAFTGKLWNYTGIGTYYCAACGNKLFASDAKFASDCGWPSFFETYRKNAVVYKEDHSYGMDRIEVLCGRCDAHLGHLFDDGPEPTGKRYCMNSVSLDFVPNTGLQVN</sequence>
<comment type="catalytic activity">
    <reaction evidence="7">
        <text>L-methionyl-[protein] + [thioredoxin]-disulfide + H2O = L-methionyl-(R)-S-oxide-[protein] + [thioredoxin]-dithiol</text>
        <dbReference type="Rhea" id="RHEA:24164"/>
        <dbReference type="Rhea" id="RHEA-COMP:10698"/>
        <dbReference type="Rhea" id="RHEA-COMP:10700"/>
        <dbReference type="Rhea" id="RHEA-COMP:12313"/>
        <dbReference type="Rhea" id="RHEA-COMP:12314"/>
        <dbReference type="ChEBI" id="CHEBI:15377"/>
        <dbReference type="ChEBI" id="CHEBI:16044"/>
        <dbReference type="ChEBI" id="CHEBI:29950"/>
        <dbReference type="ChEBI" id="CHEBI:45764"/>
        <dbReference type="ChEBI" id="CHEBI:50058"/>
        <dbReference type="EC" id="1.8.4.12"/>
    </reaction>
</comment>
<accession>A0A839GPZ7</accession>
<dbReference type="EC" id="1.8.4.12" evidence="3"/>
<reference evidence="9 10" key="1">
    <citation type="submission" date="2020-08" db="EMBL/GenBank/DDBJ databases">
        <title>Genomic Encyclopedia of Type Strains, Phase IV (KMG-IV): sequencing the most valuable type-strain genomes for metagenomic binning, comparative biology and taxonomic classification.</title>
        <authorList>
            <person name="Goeker M."/>
        </authorList>
    </citation>
    <scope>NUCLEOTIDE SEQUENCE [LARGE SCALE GENOMIC DNA]</scope>
    <source>
        <strain evidence="9 10">DSM 29854</strain>
    </source>
</reference>
<keyword evidence="4" id="KW-0479">Metal-binding</keyword>
<protein>
    <recommendedName>
        <fullName evidence="3">peptide-methionine (R)-S-oxide reductase</fullName>
        <ecNumber evidence="3">1.8.4.12</ecNumber>
    </recommendedName>
</protein>
<keyword evidence="6" id="KW-0560">Oxidoreductase</keyword>
<dbReference type="GO" id="GO:0046872">
    <property type="term" value="F:metal ion binding"/>
    <property type="evidence" value="ECO:0007669"/>
    <property type="project" value="UniProtKB-KW"/>
</dbReference>
<evidence type="ECO:0000256" key="7">
    <source>
        <dbReference type="ARBA" id="ARBA00048488"/>
    </source>
</evidence>
<dbReference type="PANTHER" id="PTHR10173">
    <property type="entry name" value="METHIONINE SULFOXIDE REDUCTASE"/>
    <property type="match status" value="1"/>
</dbReference>
<comment type="caution">
    <text evidence="9">The sequence shown here is derived from an EMBL/GenBank/DDBJ whole genome shotgun (WGS) entry which is preliminary data.</text>
</comment>
<gene>
    <name evidence="9" type="ORF">FHS90_001664</name>
</gene>
<dbReference type="PROSITE" id="PS51790">
    <property type="entry name" value="MSRB"/>
    <property type="match status" value="1"/>
</dbReference>
<evidence type="ECO:0000256" key="6">
    <source>
        <dbReference type="ARBA" id="ARBA00023002"/>
    </source>
</evidence>
<dbReference type="GO" id="GO:0030091">
    <property type="term" value="P:protein repair"/>
    <property type="evidence" value="ECO:0007669"/>
    <property type="project" value="InterPro"/>
</dbReference>
<dbReference type="Gene3D" id="2.170.150.20">
    <property type="entry name" value="Peptide methionine sulfoxide reductase"/>
    <property type="match status" value="1"/>
</dbReference>
<comment type="cofactor">
    <cofactor evidence="1">
        <name>Zn(2+)</name>
        <dbReference type="ChEBI" id="CHEBI:29105"/>
    </cofactor>
</comment>
<dbReference type="InterPro" id="IPR028427">
    <property type="entry name" value="Met_Sox_Rdtase_MsrB"/>
</dbReference>
<evidence type="ECO:0000256" key="5">
    <source>
        <dbReference type="ARBA" id="ARBA00022833"/>
    </source>
</evidence>
<dbReference type="SUPFAM" id="SSF51316">
    <property type="entry name" value="Mss4-like"/>
    <property type="match status" value="1"/>
</dbReference>
<keyword evidence="5" id="KW-0862">Zinc</keyword>
<evidence type="ECO:0000256" key="3">
    <source>
        <dbReference type="ARBA" id="ARBA00012499"/>
    </source>
</evidence>
<dbReference type="NCBIfam" id="TIGR00357">
    <property type="entry name" value="peptide-methionine (R)-S-oxide reductase MsrB"/>
    <property type="match status" value="1"/>
</dbReference>
<evidence type="ECO:0000256" key="4">
    <source>
        <dbReference type="ARBA" id="ARBA00022723"/>
    </source>
</evidence>
<dbReference type="FunFam" id="2.170.150.20:FF:000001">
    <property type="entry name" value="Peptide methionine sulfoxide reductase MsrB"/>
    <property type="match status" value="1"/>
</dbReference>
<evidence type="ECO:0000259" key="8">
    <source>
        <dbReference type="PROSITE" id="PS51790"/>
    </source>
</evidence>
<dbReference type="EMBL" id="JACJIQ010000005">
    <property type="protein sequence ID" value="MBA9076956.1"/>
    <property type="molecule type" value="Genomic_DNA"/>
</dbReference>
<dbReference type="GO" id="GO:0005737">
    <property type="term" value="C:cytoplasm"/>
    <property type="evidence" value="ECO:0007669"/>
    <property type="project" value="TreeGrafter"/>
</dbReference>
<dbReference type="InterPro" id="IPR002579">
    <property type="entry name" value="Met_Sox_Rdtase_MsrB_dom"/>
</dbReference>